<dbReference type="Pfam" id="PF00106">
    <property type="entry name" value="adh_short"/>
    <property type="match status" value="1"/>
</dbReference>
<organism evidence="5 6">
    <name type="scientific">Flavilitoribacter nigricans (strain ATCC 23147 / DSM 23189 / NBRC 102662 / NCIMB 1420 / SS-2)</name>
    <name type="common">Lewinella nigricans</name>
    <dbReference type="NCBI Taxonomy" id="1122177"/>
    <lineage>
        <taxon>Bacteria</taxon>
        <taxon>Pseudomonadati</taxon>
        <taxon>Bacteroidota</taxon>
        <taxon>Saprospiria</taxon>
        <taxon>Saprospirales</taxon>
        <taxon>Lewinellaceae</taxon>
        <taxon>Flavilitoribacter</taxon>
    </lineage>
</organism>
<dbReference type="AlphaFoldDB" id="A0A2D0N6K2"/>
<dbReference type="RefSeq" id="WP_099152731.1">
    <property type="nucleotide sequence ID" value="NZ_PDUD01000028.1"/>
</dbReference>
<keyword evidence="2" id="KW-0521">NADP</keyword>
<dbReference type="InterPro" id="IPR002347">
    <property type="entry name" value="SDR_fam"/>
</dbReference>
<dbReference type="InterPro" id="IPR036291">
    <property type="entry name" value="NAD(P)-bd_dom_sf"/>
</dbReference>
<accession>A0A2D0N6K2</accession>
<dbReference type="Proteomes" id="UP000223913">
    <property type="component" value="Unassembled WGS sequence"/>
</dbReference>
<dbReference type="SUPFAM" id="SSF51735">
    <property type="entry name" value="NAD(P)-binding Rossmann-fold domains"/>
    <property type="match status" value="1"/>
</dbReference>
<dbReference type="OrthoDB" id="5786478at2"/>
<evidence type="ECO:0000256" key="1">
    <source>
        <dbReference type="ARBA" id="ARBA00006484"/>
    </source>
</evidence>
<dbReference type="CDD" id="cd05324">
    <property type="entry name" value="carb_red_PTCR-like_SDR_c"/>
    <property type="match status" value="1"/>
</dbReference>
<evidence type="ECO:0000256" key="4">
    <source>
        <dbReference type="RuleBase" id="RU000363"/>
    </source>
</evidence>
<dbReference type="GO" id="GO:0016616">
    <property type="term" value="F:oxidoreductase activity, acting on the CH-OH group of donors, NAD or NADP as acceptor"/>
    <property type="evidence" value="ECO:0007669"/>
    <property type="project" value="InterPro"/>
</dbReference>
<dbReference type="PROSITE" id="PS00061">
    <property type="entry name" value="ADH_SHORT"/>
    <property type="match status" value="1"/>
</dbReference>
<dbReference type="InterPro" id="IPR045313">
    <property type="entry name" value="CBR1-like"/>
</dbReference>
<comment type="similarity">
    <text evidence="1 4">Belongs to the short-chain dehydrogenases/reductases (SDR) family.</text>
</comment>
<evidence type="ECO:0000313" key="6">
    <source>
        <dbReference type="Proteomes" id="UP000223913"/>
    </source>
</evidence>
<evidence type="ECO:0000313" key="5">
    <source>
        <dbReference type="EMBL" id="PHN04018.1"/>
    </source>
</evidence>
<protein>
    <submittedName>
        <fullName evidence="5">Short-chain dehydrogenase</fullName>
    </submittedName>
</protein>
<evidence type="ECO:0000256" key="3">
    <source>
        <dbReference type="ARBA" id="ARBA00023002"/>
    </source>
</evidence>
<keyword evidence="6" id="KW-1185">Reference proteome</keyword>
<dbReference type="Gene3D" id="3.40.50.720">
    <property type="entry name" value="NAD(P)-binding Rossmann-like Domain"/>
    <property type="match status" value="1"/>
</dbReference>
<dbReference type="PANTHER" id="PTHR43490:SF99">
    <property type="entry name" value="SHORT-CHAIN DEHYDROGENASE_REDUCTASE"/>
    <property type="match status" value="1"/>
</dbReference>
<dbReference type="InterPro" id="IPR020904">
    <property type="entry name" value="Sc_DH/Rdtase_CS"/>
</dbReference>
<gene>
    <name evidence="5" type="ORF">CRP01_24430</name>
</gene>
<name>A0A2D0N6K2_FLAN2</name>
<reference evidence="5 6" key="1">
    <citation type="submission" date="2017-10" db="EMBL/GenBank/DDBJ databases">
        <title>The draft genome sequence of Lewinella nigricans NBRC 102662.</title>
        <authorList>
            <person name="Wang K."/>
        </authorList>
    </citation>
    <scope>NUCLEOTIDE SEQUENCE [LARGE SCALE GENOMIC DNA]</scope>
    <source>
        <strain evidence="5 6">NBRC 102662</strain>
    </source>
</reference>
<dbReference type="PRINTS" id="PR00080">
    <property type="entry name" value="SDRFAMILY"/>
</dbReference>
<keyword evidence="3" id="KW-0560">Oxidoreductase</keyword>
<dbReference type="PANTHER" id="PTHR43490">
    <property type="entry name" value="(+)-NEOMENTHOL DEHYDROGENASE"/>
    <property type="match status" value="1"/>
</dbReference>
<evidence type="ECO:0000256" key="2">
    <source>
        <dbReference type="ARBA" id="ARBA00022857"/>
    </source>
</evidence>
<sequence length="236" mass="25433">MTDPKIALVTGANRGIGLEVCRQLLAQQYRVILTSRDVEKGQEALDKLKAGATAGDLHFIPLDISNPDSVRQAAETVATRFGRLDTLVNNAAINYDTWQKATEPDLEECRQTLDVNLFGAWRMVQEFLPLLRKSDSGRIVNVSSGSGALQGMSGGTPAYSISKAALNVLTIKLAAETKDDDILVNSVCPGWVRTEMGGSNATRSIPEGARGIVWAATLPDDGPSGGFFRDGKRIDW</sequence>
<dbReference type="PRINTS" id="PR00081">
    <property type="entry name" value="GDHRDH"/>
</dbReference>
<comment type="caution">
    <text evidence="5">The sequence shown here is derived from an EMBL/GenBank/DDBJ whole genome shotgun (WGS) entry which is preliminary data.</text>
</comment>
<proteinExistence type="inferred from homology"/>
<dbReference type="EMBL" id="PDUD01000028">
    <property type="protein sequence ID" value="PHN04018.1"/>
    <property type="molecule type" value="Genomic_DNA"/>
</dbReference>